<reference evidence="3" key="1">
    <citation type="submission" date="2016-02" db="EMBL/GenBank/DDBJ databases">
        <authorList>
            <person name="Schultz-Johansen M."/>
            <person name="Glaring M.A."/>
            <person name="Bech P.K."/>
            <person name="Stougaard P."/>
        </authorList>
    </citation>
    <scope>NUCLEOTIDE SEQUENCE [LARGE SCALE GENOMIC DNA]</scope>
    <source>
        <strain evidence="3">S66</strain>
    </source>
</reference>
<dbReference type="Gene3D" id="3.40.630.30">
    <property type="match status" value="1"/>
</dbReference>
<protein>
    <recommendedName>
        <fullName evidence="1">N-acetyltransferase domain-containing protein</fullName>
    </recommendedName>
</protein>
<organism evidence="2 3">
    <name type="scientific">Paraglaciecola hydrolytica</name>
    <dbReference type="NCBI Taxonomy" id="1799789"/>
    <lineage>
        <taxon>Bacteria</taxon>
        <taxon>Pseudomonadati</taxon>
        <taxon>Pseudomonadota</taxon>
        <taxon>Gammaproteobacteria</taxon>
        <taxon>Alteromonadales</taxon>
        <taxon>Alteromonadaceae</taxon>
        <taxon>Paraglaciecola</taxon>
    </lineage>
</organism>
<evidence type="ECO:0000259" key="1">
    <source>
        <dbReference type="PROSITE" id="PS51186"/>
    </source>
</evidence>
<dbReference type="PROSITE" id="PS51186">
    <property type="entry name" value="GNAT"/>
    <property type="match status" value="1"/>
</dbReference>
<dbReference type="SUPFAM" id="SSF55729">
    <property type="entry name" value="Acyl-CoA N-acyltransferases (Nat)"/>
    <property type="match status" value="1"/>
</dbReference>
<dbReference type="STRING" id="1799789.AX660_08075"/>
<evidence type="ECO:0000313" key="3">
    <source>
        <dbReference type="Proteomes" id="UP000070299"/>
    </source>
</evidence>
<proteinExistence type="predicted"/>
<dbReference type="OrthoDB" id="9796171at2"/>
<dbReference type="Proteomes" id="UP000070299">
    <property type="component" value="Unassembled WGS sequence"/>
</dbReference>
<keyword evidence="3" id="KW-1185">Reference proteome</keyword>
<dbReference type="InterPro" id="IPR016181">
    <property type="entry name" value="Acyl_CoA_acyltransferase"/>
</dbReference>
<feature type="domain" description="N-acetyltransferase" evidence="1">
    <location>
        <begin position="4"/>
        <end position="148"/>
    </location>
</feature>
<dbReference type="Pfam" id="PF13673">
    <property type="entry name" value="Acetyltransf_10"/>
    <property type="match status" value="1"/>
</dbReference>
<gene>
    <name evidence="2" type="ORF">AX660_08075</name>
</gene>
<dbReference type="InterPro" id="IPR000182">
    <property type="entry name" value="GNAT_dom"/>
</dbReference>
<dbReference type="GO" id="GO:0016747">
    <property type="term" value="F:acyltransferase activity, transferring groups other than amino-acyl groups"/>
    <property type="evidence" value="ECO:0007669"/>
    <property type="project" value="InterPro"/>
</dbReference>
<dbReference type="AlphaFoldDB" id="A0A136A5P2"/>
<sequence>MQKMSFTELSLSQFYQVAKLRQDVFIIEQQSIYPDLDDMDGEAIHFLCWASVQTDVKLMAYARYRFCDLINQVKIERVVLAVEARSKGLGKQLMQEIITDIQTQHAGMPISLSSQLAAQAFYQGLGFVAEGDSYDDGGIEHITMWYRF</sequence>
<comment type="caution">
    <text evidence="2">The sequence shown here is derived from an EMBL/GenBank/DDBJ whole genome shotgun (WGS) entry which is preliminary data.</text>
</comment>
<accession>A0A136A5P2</accession>
<evidence type="ECO:0000313" key="2">
    <source>
        <dbReference type="EMBL" id="KXI30539.1"/>
    </source>
</evidence>
<name>A0A136A5P2_9ALTE</name>
<dbReference type="EMBL" id="LSNE01000003">
    <property type="protein sequence ID" value="KXI30539.1"/>
    <property type="molecule type" value="Genomic_DNA"/>
</dbReference>